<protein>
    <recommendedName>
        <fullName evidence="3">Lipoprotein</fullName>
    </recommendedName>
</protein>
<accession>A0ABT4RKC8</accession>
<keyword evidence="2" id="KW-1185">Reference proteome</keyword>
<sequence>MKRWLTIGLAAPAGCGAEKDAQLVVAEEPREQQSVEGYQQFVEVFEDGDEDPRTTARISDETKTARVTVTEDYRENPGAPVYIEGALQFVELRWPGNPTPVAIAELSATPRALAVPPGTYTVISYTRPCSGHCQQSLDPPVDRCRKGRVRVDGNLSLSVRTTVGEKCVIR</sequence>
<name>A0ABT4RKC8_9ACTN</name>
<dbReference type="RefSeq" id="WP_202954397.1">
    <property type="nucleotide sequence ID" value="NZ_JAPCID010000020.1"/>
</dbReference>
<dbReference type="EMBL" id="JAPCID010000020">
    <property type="protein sequence ID" value="MDA0139013.1"/>
    <property type="molecule type" value="Genomic_DNA"/>
</dbReference>
<evidence type="ECO:0008006" key="3">
    <source>
        <dbReference type="Google" id="ProtNLM"/>
    </source>
</evidence>
<proteinExistence type="predicted"/>
<evidence type="ECO:0000313" key="2">
    <source>
        <dbReference type="Proteomes" id="UP001147700"/>
    </source>
</evidence>
<gene>
    <name evidence="1" type="ORF">OJ962_16035</name>
</gene>
<evidence type="ECO:0000313" key="1">
    <source>
        <dbReference type="EMBL" id="MDA0139013.1"/>
    </source>
</evidence>
<comment type="caution">
    <text evidence="1">The sequence shown here is derived from an EMBL/GenBank/DDBJ whole genome shotgun (WGS) entry which is preliminary data.</text>
</comment>
<organism evidence="1 2">
    <name type="scientific">Solirubrobacter deserti</name>
    <dbReference type="NCBI Taxonomy" id="2282478"/>
    <lineage>
        <taxon>Bacteria</taxon>
        <taxon>Bacillati</taxon>
        <taxon>Actinomycetota</taxon>
        <taxon>Thermoleophilia</taxon>
        <taxon>Solirubrobacterales</taxon>
        <taxon>Solirubrobacteraceae</taxon>
        <taxon>Solirubrobacter</taxon>
    </lineage>
</organism>
<reference evidence="1" key="1">
    <citation type="submission" date="2022-10" db="EMBL/GenBank/DDBJ databases">
        <title>The WGS of Solirubrobacter sp. CPCC 204708.</title>
        <authorList>
            <person name="Jiang Z."/>
        </authorList>
    </citation>
    <scope>NUCLEOTIDE SEQUENCE</scope>
    <source>
        <strain evidence="1">CPCC 204708</strain>
    </source>
</reference>
<dbReference type="Proteomes" id="UP001147700">
    <property type="component" value="Unassembled WGS sequence"/>
</dbReference>